<feature type="transmembrane region" description="Helical" evidence="7">
    <location>
        <begin position="283"/>
        <end position="300"/>
    </location>
</feature>
<feature type="transmembrane region" description="Helical" evidence="7">
    <location>
        <begin position="91"/>
        <end position="111"/>
    </location>
</feature>
<dbReference type="InterPro" id="IPR052031">
    <property type="entry name" value="Membrane_Transporter-Flippase"/>
</dbReference>
<feature type="transmembrane region" description="Helical" evidence="7">
    <location>
        <begin position="21"/>
        <end position="39"/>
    </location>
</feature>
<evidence type="ECO:0000256" key="4">
    <source>
        <dbReference type="ARBA" id="ARBA00022692"/>
    </source>
</evidence>
<feature type="transmembrane region" description="Helical" evidence="7">
    <location>
        <begin position="191"/>
        <end position="213"/>
    </location>
</feature>
<dbReference type="EMBL" id="CP054475">
    <property type="protein sequence ID" value="UXD89082.1"/>
    <property type="molecule type" value="Genomic_DNA"/>
</dbReference>
<gene>
    <name evidence="8" type="ORF">HUF19_17285</name>
</gene>
<name>A0ABY6AE97_9GAMM</name>
<evidence type="ECO:0000313" key="8">
    <source>
        <dbReference type="EMBL" id="UXD89082.1"/>
    </source>
</evidence>
<dbReference type="NCBIfam" id="TIGR00797">
    <property type="entry name" value="matE"/>
    <property type="match status" value="1"/>
</dbReference>
<keyword evidence="5 7" id="KW-1133">Transmembrane helix</keyword>
<dbReference type="InterPro" id="IPR048279">
    <property type="entry name" value="MdtK-like"/>
</dbReference>
<keyword evidence="9" id="KW-1185">Reference proteome</keyword>
<feature type="transmembrane region" description="Helical" evidence="7">
    <location>
        <begin position="135"/>
        <end position="154"/>
    </location>
</feature>
<keyword evidence="4 7" id="KW-0812">Transmembrane</keyword>
<proteinExistence type="predicted"/>
<evidence type="ECO:0000256" key="1">
    <source>
        <dbReference type="ARBA" id="ARBA00004429"/>
    </source>
</evidence>
<evidence type="ECO:0000313" key="9">
    <source>
        <dbReference type="Proteomes" id="UP001065322"/>
    </source>
</evidence>
<feature type="transmembrane region" description="Helical" evidence="7">
    <location>
        <begin position="388"/>
        <end position="406"/>
    </location>
</feature>
<feature type="transmembrane region" description="Helical" evidence="7">
    <location>
        <begin position="360"/>
        <end position="381"/>
    </location>
</feature>
<comment type="subcellular location">
    <subcellularLocation>
        <location evidence="1">Cell inner membrane</location>
        <topology evidence="1">Multi-pass membrane protein</topology>
    </subcellularLocation>
</comment>
<reference evidence="9" key="1">
    <citation type="submission" date="2020-06" db="EMBL/GenBank/DDBJ databases">
        <title>Thalassolituus marinus alknpb1M-1, a hydrocarbon-degrading bacterium isolated from the deep-sea overlying water using an in-situ strategy from the South China Sea basin.</title>
        <authorList>
            <person name="Dong C."/>
            <person name="Chen Y."/>
            <person name="Shao Z."/>
        </authorList>
    </citation>
    <scope>NUCLEOTIDE SEQUENCE [LARGE SCALE GENOMIC DNA]</scope>
    <source>
        <strain evidence="9">alknpb1M-1</strain>
    </source>
</reference>
<feature type="transmembrane region" description="Helical" evidence="7">
    <location>
        <begin position="412"/>
        <end position="432"/>
    </location>
</feature>
<dbReference type="PANTHER" id="PTHR43549:SF3">
    <property type="entry name" value="MULTIDRUG RESISTANCE PROTEIN YPNP-RELATED"/>
    <property type="match status" value="1"/>
</dbReference>
<protein>
    <submittedName>
        <fullName evidence="8">MATE family efflux transporter</fullName>
    </submittedName>
</protein>
<keyword evidence="3" id="KW-1003">Cell membrane</keyword>
<organism evidence="8 9">
    <name type="scientific">Thalassolituus hydrocarboniclasticus</name>
    <dbReference type="NCBI Taxonomy" id="2742796"/>
    <lineage>
        <taxon>Bacteria</taxon>
        <taxon>Pseudomonadati</taxon>
        <taxon>Pseudomonadota</taxon>
        <taxon>Gammaproteobacteria</taxon>
        <taxon>Oceanospirillales</taxon>
        <taxon>Oceanospirillaceae</taxon>
        <taxon>Thalassolituus</taxon>
    </lineage>
</organism>
<evidence type="ECO:0000256" key="3">
    <source>
        <dbReference type="ARBA" id="ARBA00022475"/>
    </source>
</evidence>
<dbReference type="InterPro" id="IPR002528">
    <property type="entry name" value="MATE_fam"/>
</dbReference>
<dbReference type="Proteomes" id="UP001065322">
    <property type="component" value="Chromosome"/>
</dbReference>
<feature type="transmembrane region" description="Helical" evidence="7">
    <location>
        <begin position="166"/>
        <end position="185"/>
    </location>
</feature>
<evidence type="ECO:0000256" key="2">
    <source>
        <dbReference type="ARBA" id="ARBA00022448"/>
    </source>
</evidence>
<dbReference type="PIRSF" id="PIRSF006603">
    <property type="entry name" value="DinF"/>
    <property type="match status" value="1"/>
</dbReference>
<evidence type="ECO:0000256" key="5">
    <source>
        <dbReference type="ARBA" id="ARBA00022989"/>
    </source>
</evidence>
<feature type="transmembrane region" description="Helical" evidence="7">
    <location>
        <begin position="241"/>
        <end position="263"/>
    </location>
</feature>
<feature type="transmembrane region" description="Helical" evidence="7">
    <location>
        <begin position="321"/>
        <end position="340"/>
    </location>
</feature>
<dbReference type="Pfam" id="PF01554">
    <property type="entry name" value="MatE"/>
    <property type="match status" value="2"/>
</dbReference>
<evidence type="ECO:0000256" key="6">
    <source>
        <dbReference type="ARBA" id="ARBA00023136"/>
    </source>
</evidence>
<accession>A0ABY6AE97</accession>
<feature type="transmembrane region" description="Helical" evidence="7">
    <location>
        <begin position="59"/>
        <end position="79"/>
    </location>
</feature>
<evidence type="ECO:0000256" key="7">
    <source>
        <dbReference type="SAM" id="Phobius"/>
    </source>
</evidence>
<keyword evidence="2" id="KW-0813">Transport</keyword>
<dbReference type="PANTHER" id="PTHR43549">
    <property type="entry name" value="MULTIDRUG RESISTANCE PROTEIN YPNP-RELATED"/>
    <property type="match status" value="1"/>
</dbReference>
<dbReference type="RefSeq" id="WP_260997766.1">
    <property type="nucleotide sequence ID" value="NZ_CP054475.1"/>
</dbReference>
<keyword evidence="6 7" id="KW-0472">Membrane</keyword>
<sequence length="447" mass="48573">MRQAILSGPVNRTLYSLTQPMVLGIMAVFFFNMVDTWFISLLGTESLAAVGFTMPVTMLVMNLAIGLGIAMSALIARAVGADDNLQAQRAAMAGLLLSLLLGVVIAVAGWLSNDALFRLLGAGDELLPEIRRYMVFWWPGAIVLLLMMMQNSAMRATGNTRLPSQMMMVAAVLNALLDPLLIFGWGPLPGMGIGGAALASALCWILVLLVIMTRQRREGYISRHGMGWHEVRVLWKRMLQLGVPAMVTNMMVPVAGAILLVMVAPLGPEAVAGFGVGMRLEPFAIVVILALTSTLPVFVAQNHAAAQYDRIWQALYSSFRFLALWQGAVCLIFWVTGHWLAQLFSAEPAVQQSIVEYIRWLPLGYAGMGIVLCVNSALNSLQRTQTSMVINFVRLFAFYVPGAFIGAEMGGYPGLLIGAAAGNLLMGALLLWRVRHYQLQMATAEVN</sequence>